<gene>
    <name evidence="8" type="primary">ycnJ</name>
    <name evidence="8" type="ORF">PghCCS26_05310</name>
</gene>
<keyword evidence="5" id="KW-0812">Transmembrane</keyword>
<evidence type="ECO:0000259" key="7">
    <source>
        <dbReference type="Pfam" id="PF04234"/>
    </source>
</evidence>
<evidence type="ECO:0000256" key="6">
    <source>
        <dbReference type="SAM" id="SignalP"/>
    </source>
</evidence>
<reference evidence="8 9" key="1">
    <citation type="submission" date="2023-05" db="EMBL/GenBank/DDBJ databases">
        <title>Draft genome of Paenibacillus sp. CCS26.</title>
        <authorList>
            <person name="Akita H."/>
            <person name="Shinto Y."/>
            <person name="Kimura Z."/>
        </authorList>
    </citation>
    <scope>NUCLEOTIDE SEQUENCE [LARGE SCALE GENOMIC DNA]</scope>
    <source>
        <strain evidence="8 9">CCS26</strain>
    </source>
</reference>
<keyword evidence="2" id="KW-0479">Metal-binding</keyword>
<dbReference type="Gene3D" id="2.60.40.1220">
    <property type="match status" value="1"/>
</dbReference>
<sequence length="539" mass="58782">MTLHTLPTLPKRMLAAVMLLVVLALTLAPQAFAHATLEKTVPAANVKLAESPPFVELTFNEAVEPSAGSLEVVDSKSNKIKTEEPVLENGGTTLKAGLPKLGDGVYSVSYHIISEDGHPISGSYAFVVGNPPDWKDGETFATQASNSKGMQQNLLYAVRVLYYAALLLATGIALWSVFIRRPSESLQSAFKRLSLIGMRALLLTVLVHIFLQVNELMKGQPISSWGSLFTNTTTGRAWLELIILVLLGFVAQRFKERFVSLLWVVLLLGVESLIGHPAANDQKVLTIAFDFIHLIASAVWAGGLAVLLYVWYADRKEAGRFGASFSQGALISLAVLVISGVTMTLLFLPKLSYLWLTTWGGLLTVKVVLVVAVLVTGTLLRLRMKKNGFPAGSLLKADAIMMACIVAIAAVFTYMSPLPPNEPYNFHQMGEDMHVTFNVSPNVPGGDNTVSLHVWLPEESGAPKSVILRLHSDSRKDAPIDIPLVKDDSEPNDAFPGYISASYEATGPFLPYASKWTAEIRVMDQDDNELVRETAFRNY</sequence>
<feature type="transmembrane region" description="Helical" evidence="5">
    <location>
        <begin position="359"/>
        <end position="382"/>
    </location>
</feature>
<feature type="domain" description="CopC" evidence="7">
    <location>
        <begin position="34"/>
        <end position="128"/>
    </location>
</feature>
<feature type="transmembrane region" description="Helical" evidence="5">
    <location>
        <begin position="160"/>
        <end position="181"/>
    </location>
</feature>
<accession>A0ABQ6NF95</accession>
<keyword evidence="5" id="KW-1133">Transmembrane helix</keyword>
<evidence type="ECO:0000256" key="1">
    <source>
        <dbReference type="ARBA" id="ARBA00004196"/>
    </source>
</evidence>
<dbReference type="PANTHER" id="PTHR34820">
    <property type="entry name" value="INNER MEMBRANE PROTEIN YEBZ"/>
    <property type="match status" value="1"/>
</dbReference>
<evidence type="ECO:0000256" key="3">
    <source>
        <dbReference type="ARBA" id="ARBA00022729"/>
    </source>
</evidence>
<comment type="subcellular location">
    <subcellularLocation>
        <location evidence="1">Cell envelope</location>
    </subcellularLocation>
</comment>
<feature type="transmembrane region" description="Helical" evidence="5">
    <location>
        <begin position="291"/>
        <end position="312"/>
    </location>
</feature>
<dbReference type="Proteomes" id="UP001285921">
    <property type="component" value="Unassembled WGS sequence"/>
</dbReference>
<dbReference type="Pfam" id="PF04234">
    <property type="entry name" value="CopC"/>
    <property type="match status" value="1"/>
</dbReference>
<dbReference type="EMBL" id="BTCL01000002">
    <property type="protein sequence ID" value="GMK43404.1"/>
    <property type="molecule type" value="Genomic_DNA"/>
</dbReference>
<feature type="transmembrane region" description="Helical" evidence="5">
    <location>
        <begin position="193"/>
        <end position="213"/>
    </location>
</feature>
<keyword evidence="4" id="KW-0186">Copper</keyword>
<dbReference type="InterPro" id="IPR014756">
    <property type="entry name" value="Ig_E-set"/>
</dbReference>
<name>A0ABQ6NF95_9BACL</name>
<feature type="transmembrane region" description="Helical" evidence="5">
    <location>
        <begin position="324"/>
        <end position="347"/>
    </location>
</feature>
<feature type="transmembrane region" description="Helical" evidence="5">
    <location>
        <begin position="258"/>
        <end position="279"/>
    </location>
</feature>
<dbReference type="PANTHER" id="PTHR34820:SF4">
    <property type="entry name" value="INNER MEMBRANE PROTEIN YEBZ"/>
    <property type="match status" value="1"/>
</dbReference>
<dbReference type="InterPro" id="IPR007348">
    <property type="entry name" value="CopC_dom"/>
</dbReference>
<keyword evidence="5" id="KW-0472">Membrane</keyword>
<feature type="transmembrane region" description="Helical" evidence="5">
    <location>
        <begin position="394"/>
        <end position="415"/>
    </location>
</feature>
<evidence type="ECO:0000313" key="9">
    <source>
        <dbReference type="Proteomes" id="UP001285921"/>
    </source>
</evidence>
<dbReference type="RefSeq" id="WP_317978713.1">
    <property type="nucleotide sequence ID" value="NZ_BTCL01000002.1"/>
</dbReference>
<feature type="signal peptide" evidence="6">
    <location>
        <begin position="1"/>
        <end position="33"/>
    </location>
</feature>
<proteinExistence type="predicted"/>
<dbReference type="InterPro" id="IPR014755">
    <property type="entry name" value="Cu-Rt/internalin_Ig-like"/>
</dbReference>
<feature type="transmembrane region" description="Helical" evidence="5">
    <location>
        <begin position="233"/>
        <end position="251"/>
    </location>
</feature>
<evidence type="ECO:0000256" key="4">
    <source>
        <dbReference type="ARBA" id="ARBA00023008"/>
    </source>
</evidence>
<evidence type="ECO:0000256" key="5">
    <source>
        <dbReference type="SAM" id="Phobius"/>
    </source>
</evidence>
<feature type="chain" id="PRO_5046537642" evidence="6">
    <location>
        <begin position="34"/>
        <end position="539"/>
    </location>
</feature>
<keyword evidence="3 6" id="KW-0732">Signal</keyword>
<comment type="caution">
    <text evidence="8">The sequence shown here is derived from an EMBL/GenBank/DDBJ whole genome shotgun (WGS) entry which is preliminary data.</text>
</comment>
<evidence type="ECO:0000313" key="8">
    <source>
        <dbReference type="EMBL" id="GMK43404.1"/>
    </source>
</evidence>
<dbReference type="InterPro" id="IPR032694">
    <property type="entry name" value="CopC/D"/>
</dbReference>
<protein>
    <submittedName>
        <fullName evidence="8">Copper transport protein YcnJ</fullName>
    </submittedName>
</protein>
<evidence type="ECO:0000256" key="2">
    <source>
        <dbReference type="ARBA" id="ARBA00022723"/>
    </source>
</evidence>
<organism evidence="8 9">
    <name type="scientific">Paenibacillus glycanilyticus</name>
    <dbReference type="NCBI Taxonomy" id="126569"/>
    <lineage>
        <taxon>Bacteria</taxon>
        <taxon>Bacillati</taxon>
        <taxon>Bacillota</taxon>
        <taxon>Bacilli</taxon>
        <taxon>Bacillales</taxon>
        <taxon>Paenibacillaceae</taxon>
        <taxon>Paenibacillus</taxon>
    </lineage>
</organism>
<keyword evidence="9" id="KW-1185">Reference proteome</keyword>
<dbReference type="SUPFAM" id="SSF81296">
    <property type="entry name" value="E set domains"/>
    <property type="match status" value="1"/>
</dbReference>